<keyword evidence="2" id="KW-0663">Pyridoxal phosphate</keyword>
<organism evidence="7 8">
    <name type="scientific">Kutzneria buriramensis</name>
    <dbReference type="NCBI Taxonomy" id="1045776"/>
    <lineage>
        <taxon>Bacteria</taxon>
        <taxon>Bacillati</taxon>
        <taxon>Actinomycetota</taxon>
        <taxon>Actinomycetes</taxon>
        <taxon>Pseudonocardiales</taxon>
        <taxon>Pseudonocardiaceae</taxon>
        <taxon>Kutzneria</taxon>
    </lineage>
</organism>
<dbReference type="GO" id="GO:0030170">
    <property type="term" value="F:pyridoxal phosphate binding"/>
    <property type="evidence" value="ECO:0007669"/>
    <property type="project" value="InterPro"/>
</dbReference>
<keyword evidence="4 7" id="KW-0238">DNA-binding</keyword>
<dbReference type="GO" id="GO:0003677">
    <property type="term" value="F:DNA binding"/>
    <property type="evidence" value="ECO:0007669"/>
    <property type="project" value="UniProtKB-KW"/>
</dbReference>
<dbReference type="InterPro" id="IPR000524">
    <property type="entry name" value="Tscrpt_reg_HTH_GntR"/>
</dbReference>
<dbReference type="InterPro" id="IPR051446">
    <property type="entry name" value="HTH_trans_reg/aminotransferase"/>
</dbReference>
<accession>A0A3E0HBJ6</accession>
<gene>
    <name evidence="7" type="ORF">BCF44_11221</name>
</gene>
<dbReference type="Gene3D" id="3.40.640.10">
    <property type="entry name" value="Type I PLP-dependent aspartate aminotransferase-like (Major domain)"/>
    <property type="match status" value="1"/>
</dbReference>
<dbReference type="Proteomes" id="UP000256269">
    <property type="component" value="Unassembled WGS sequence"/>
</dbReference>
<dbReference type="SUPFAM" id="SSF53383">
    <property type="entry name" value="PLP-dependent transferases"/>
    <property type="match status" value="1"/>
</dbReference>
<sequence length="418" mass="43763">MEEYRRIADLIAADIAAGRLRPGQQLPPQRTFARRHHIAASTAARVYGELVRRGLAVGEVGRGTFVRPARTVDQVNLELNFPVLPEQAALLAPALERALRHDVLDQSLRGGPAPTATREAAADLLARPGWRPAPGSLLFAAGGRQAIAAVLAALVPPGGRLGVESLTYPVLKAIAAQLGIELVPLPMDAGGLLPRRVPVDALYVQPTLHNPLGITMSPARREEIAGLGLPIIEDGVNSFLDESPAPLAALAPDRVVVVDGLSKRLAPGLTIGFVAAPAGWTDRIAATLRSGAWGSAAFALDAATRWILDGSAARIAAAKRVDAAHRQELVRDRLPVQGNPKAYHCWLPLPSPWQADTFVAAAARRGISVTPAAAFAVVPAQAPNAVRLALGSPPVDALTGALDILASLLAQEPDLVEG</sequence>
<keyword evidence="8" id="KW-1185">Reference proteome</keyword>
<comment type="caution">
    <text evidence="7">The sequence shown here is derived from an EMBL/GenBank/DDBJ whole genome shotgun (WGS) entry which is preliminary data.</text>
</comment>
<dbReference type="OrthoDB" id="3564840at2"/>
<dbReference type="InterPro" id="IPR004839">
    <property type="entry name" value="Aminotransferase_I/II_large"/>
</dbReference>
<dbReference type="Pfam" id="PF00155">
    <property type="entry name" value="Aminotran_1_2"/>
    <property type="match status" value="1"/>
</dbReference>
<keyword evidence="3" id="KW-0805">Transcription regulation</keyword>
<dbReference type="PANTHER" id="PTHR46577">
    <property type="entry name" value="HTH-TYPE TRANSCRIPTIONAL REGULATORY PROTEIN GABR"/>
    <property type="match status" value="1"/>
</dbReference>
<dbReference type="AlphaFoldDB" id="A0A3E0HBJ6"/>
<proteinExistence type="inferred from homology"/>
<evidence type="ECO:0000259" key="6">
    <source>
        <dbReference type="PROSITE" id="PS50949"/>
    </source>
</evidence>
<dbReference type="SMART" id="SM00345">
    <property type="entry name" value="HTH_GNTR"/>
    <property type="match status" value="1"/>
</dbReference>
<dbReference type="EMBL" id="QUNO01000012">
    <property type="protein sequence ID" value="REH40940.1"/>
    <property type="molecule type" value="Genomic_DNA"/>
</dbReference>
<evidence type="ECO:0000256" key="1">
    <source>
        <dbReference type="ARBA" id="ARBA00005384"/>
    </source>
</evidence>
<dbReference type="InterPro" id="IPR036390">
    <property type="entry name" value="WH_DNA-bd_sf"/>
</dbReference>
<dbReference type="RefSeq" id="WP_116178145.1">
    <property type="nucleotide sequence ID" value="NZ_CP144375.1"/>
</dbReference>
<dbReference type="InterPro" id="IPR015424">
    <property type="entry name" value="PyrdxlP-dep_Trfase"/>
</dbReference>
<reference evidence="7 8" key="1">
    <citation type="submission" date="2018-08" db="EMBL/GenBank/DDBJ databases">
        <title>Genomic Encyclopedia of Archaeal and Bacterial Type Strains, Phase II (KMG-II): from individual species to whole genera.</title>
        <authorList>
            <person name="Goeker M."/>
        </authorList>
    </citation>
    <scope>NUCLEOTIDE SEQUENCE [LARGE SCALE GENOMIC DNA]</scope>
    <source>
        <strain evidence="7 8">DSM 45791</strain>
    </source>
</reference>
<feature type="domain" description="HTH gntR-type" evidence="6">
    <location>
        <begin position="1"/>
        <end position="69"/>
    </location>
</feature>
<evidence type="ECO:0000256" key="2">
    <source>
        <dbReference type="ARBA" id="ARBA00022898"/>
    </source>
</evidence>
<dbReference type="PANTHER" id="PTHR46577:SF1">
    <property type="entry name" value="HTH-TYPE TRANSCRIPTIONAL REGULATORY PROTEIN GABR"/>
    <property type="match status" value="1"/>
</dbReference>
<protein>
    <submittedName>
        <fullName evidence="7">DNA-binding transcriptional MocR family regulator</fullName>
    </submittedName>
</protein>
<keyword evidence="5" id="KW-0804">Transcription</keyword>
<name>A0A3E0HBJ6_9PSEU</name>
<dbReference type="PROSITE" id="PS50949">
    <property type="entry name" value="HTH_GNTR"/>
    <property type="match status" value="1"/>
</dbReference>
<dbReference type="InterPro" id="IPR036388">
    <property type="entry name" value="WH-like_DNA-bd_sf"/>
</dbReference>
<evidence type="ECO:0000256" key="5">
    <source>
        <dbReference type="ARBA" id="ARBA00023163"/>
    </source>
</evidence>
<dbReference type="CDD" id="cd00609">
    <property type="entry name" value="AAT_like"/>
    <property type="match status" value="1"/>
</dbReference>
<evidence type="ECO:0000256" key="4">
    <source>
        <dbReference type="ARBA" id="ARBA00023125"/>
    </source>
</evidence>
<dbReference type="Pfam" id="PF00392">
    <property type="entry name" value="GntR"/>
    <property type="match status" value="1"/>
</dbReference>
<comment type="similarity">
    <text evidence="1">In the C-terminal section; belongs to the class-I pyridoxal-phosphate-dependent aminotransferase family.</text>
</comment>
<dbReference type="Gene3D" id="1.10.10.10">
    <property type="entry name" value="Winged helix-like DNA-binding domain superfamily/Winged helix DNA-binding domain"/>
    <property type="match status" value="1"/>
</dbReference>
<dbReference type="GO" id="GO:0003700">
    <property type="term" value="F:DNA-binding transcription factor activity"/>
    <property type="evidence" value="ECO:0007669"/>
    <property type="project" value="InterPro"/>
</dbReference>
<dbReference type="SUPFAM" id="SSF46785">
    <property type="entry name" value="Winged helix' DNA-binding domain"/>
    <property type="match status" value="1"/>
</dbReference>
<evidence type="ECO:0000313" key="8">
    <source>
        <dbReference type="Proteomes" id="UP000256269"/>
    </source>
</evidence>
<evidence type="ECO:0000313" key="7">
    <source>
        <dbReference type="EMBL" id="REH40940.1"/>
    </source>
</evidence>
<evidence type="ECO:0000256" key="3">
    <source>
        <dbReference type="ARBA" id="ARBA00023015"/>
    </source>
</evidence>
<dbReference type="InterPro" id="IPR015421">
    <property type="entry name" value="PyrdxlP-dep_Trfase_major"/>
</dbReference>